<accession>A0A8K0C528</accession>
<dbReference type="OrthoDB" id="6768477at2759"/>
<reference evidence="2" key="1">
    <citation type="submission" date="2019-08" db="EMBL/GenBank/DDBJ databases">
        <title>The genome of the North American firefly Photinus pyralis.</title>
        <authorList>
            <consortium name="Photinus pyralis genome working group"/>
            <person name="Fallon T.R."/>
            <person name="Sander Lower S.E."/>
            <person name="Weng J.-K."/>
        </authorList>
    </citation>
    <scope>NUCLEOTIDE SEQUENCE</scope>
    <source>
        <strain evidence="2">TRF0915ILg1</strain>
        <tissue evidence="2">Whole body</tissue>
    </source>
</reference>
<comment type="caution">
    <text evidence="2">The sequence shown here is derived from an EMBL/GenBank/DDBJ whole genome shotgun (WGS) entry which is preliminary data.</text>
</comment>
<dbReference type="PANTHER" id="PTHR46409:SF1">
    <property type="entry name" value="HTH PSQ-TYPE DOMAIN-CONTAINING PROTEIN"/>
    <property type="match status" value="1"/>
</dbReference>
<evidence type="ECO:0000313" key="2">
    <source>
        <dbReference type="EMBL" id="KAF2880389.1"/>
    </source>
</evidence>
<evidence type="ECO:0000256" key="1">
    <source>
        <dbReference type="SAM" id="MobiDB-lite"/>
    </source>
</evidence>
<keyword evidence="3" id="KW-1185">Reference proteome</keyword>
<name>A0A8K0C528_IGNLU</name>
<feature type="non-terminal residue" evidence="2">
    <location>
        <position position="1"/>
    </location>
</feature>
<dbReference type="AlphaFoldDB" id="A0A8K0C528"/>
<gene>
    <name evidence="2" type="ORF">ILUMI_25805</name>
</gene>
<protein>
    <submittedName>
        <fullName evidence="2">Uncharacterized protein</fullName>
    </submittedName>
</protein>
<proteinExistence type="predicted"/>
<organism evidence="2 3">
    <name type="scientific">Ignelater luminosus</name>
    <name type="common">Cucubano</name>
    <name type="synonym">Pyrophorus luminosus</name>
    <dbReference type="NCBI Taxonomy" id="2038154"/>
    <lineage>
        <taxon>Eukaryota</taxon>
        <taxon>Metazoa</taxon>
        <taxon>Ecdysozoa</taxon>
        <taxon>Arthropoda</taxon>
        <taxon>Hexapoda</taxon>
        <taxon>Insecta</taxon>
        <taxon>Pterygota</taxon>
        <taxon>Neoptera</taxon>
        <taxon>Endopterygota</taxon>
        <taxon>Coleoptera</taxon>
        <taxon>Polyphaga</taxon>
        <taxon>Elateriformia</taxon>
        <taxon>Elateroidea</taxon>
        <taxon>Elateridae</taxon>
        <taxon>Agrypninae</taxon>
        <taxon>Pyrophorini</taxon>
        <taxon>Ignelater</taxon>
    </lineage>
</organism>
<feature type="region of interest" description="Disordered" evidence="1">
    <location>
        <begin position="42"/>
        <end position="69"/>
    </location>
</feature>
<dbReference type="Proteomes" id="UP000801492">
    <property type="component" value="Unassembled WGS sequence"/>
</dbReference>
<sequence length="151" mass="17100">MAISKVDKAILNALALWEERKQKVLQREKLFIIQQTTQAGSNNEALSNTTDTEVESSSNQSPEDGTVQEINADTCNLPAMKMKNELLLSSETKSVDFPRFPCHTQAVERVIKLVTDSLRPVWCSEARKGFIKSRITLQKSMPKFETKKHFT</sequence>
<dbReference type="EMBL" id="VTPC01090977">
    <property type="protein sequence ID" value="KAF2880389.1"/>
    <property type="molecule type" value="Genomic_DNA"/>
</dbReference>
<dbReference type="PANTHER" id="PTHR46409">
    <property type="entry name" value="HTH PSQ-TYPE DOMAIN-CONTAINING PROTEIN"/>
    <property type="match status" value="1"/>
</dbReference>
<evidence type="ECO:0000313" key="3">
    <source>
        <dbReference type="Proteomes" id="UP000801492"/>
    </source>
</evidence>